<dbReference type="RefSeq" id="WP_165002607.1">
    <property type="nucleotide sequence ID" value="NZ_CP064955.1"/>
</dbReference>
<proteinExistence type="predicted"/>
<evidence type="ECO:0000256" key="2">
    <source>
        <dbReference type="SAM" id="SignalP"/>
    </source>
</evidence>
<dbReference type="PROSITE" id="PS51257">
    <property type="entry name" value="PROKAR_LIPOPROTEIN"/>
    <property type="match status" value="1"/>
</dbReference>
<feature type="region of interest" description="Disordered" evidence="1">
    <location>
        <begin position="27"/>
        <end position="112"/>
    </location>
</feature>
<name>A0A7T0PDZ0_9CORY</name>
<dbReference type="Proteomes" id="UP000594586">
    <property type="component" value="Chromosome"/>
</dbReference>
<keyword evidence="4" id="KW-1185">Reference proteome</keyword>
<feature type="chain" id="PRO_5039728935" description="Nuclear transport factor 2 family protein" evidence="2">
    <location>
        <begin position="20"/>
        <end position="225"/>
    </location>
</feature>
<dbReference type="EMBL" id="CP064955">
    <property type="protein sequence ID" value="QPK82651.1"/>
    <property type="molecule type" value="Genomic_DNA"/>
</dbReference>
<evidence type="ECO:0000313" key="4">
    <source>
        <dbReference type="Proteomes" id="UP000594586"/>
    </source>
</evidence>
<accession>A0A7T0PDZ0</accession>
<dbReference type="KEGG" id="cqn:G7Y29_07100"/>
<sequence length="225" mass="23782">MKFSTGARTVSAVSTVAFALSLTACGSDKDDTTVVNATATETSTHTSTSSAQEPAPSVSPTDEPTTAGDKPQDPAAGAAAAGATLSNPFEDPNFQPPNHEPLQSGTAGTEADRQQMQDTMYASLNPPSPEKWTRVLLENSCRKVTEPAQEEMKRSGYTLDQIEQAARMQAQAGQGISLPKSDVSVTDVKIDGNRASANATVTNENGTDTQVQIFEREDGRWKLCS</sequence>
<organism evidence="3 4">
    <name type="scientific">Corynebacterium qintianiae</name>
    <dbReference type="NCBI Taxonomy" id="2709392"/>
    <lineage>
        <taxon>Bacteria</taxon>
        <taxon>Bacillati</taxon>
        <taxon>Actinomycetota</taxon>
        <taxon>Actinomycetes</taxon>
        <taxon>Mycobacteriales</taxon>
        <taxon>Corynebacteriaceae</taxon>
        <taxon>Corynebacterium</taxon>
    </lineage>
</organism>
<evidence type="ECO:0008006" key="5">
    <source>
        <dbReference type="Google" id="ProtNLM"/>
    </source>
</evidence>
<evidence type="ECO:0000313" key="3">
    <source>
        <dbReference type="EMBL" id="QPK82651.1"/>
    </source>
</evidence>
<keyword evidence="2" id="KW-0732">Signal</keyword>
<feature type="compositionally biased region" description="Low complexity" evidence="1">
    <location>
        <begin position="37"/>
        <end position="51"/>
    </location>
</feature>
<dbReference type="AlphaFoldDB" id="A0A7T0PDZ0"/>
<feature type="signal peptide" evidence="2">
    <location>
        <begin position="1"/>
        <end position="19"/>
    </location>
</feature>
<gene>
    <name evidence="3" type="ORF">G7Y29_07100</name>
</gene>
<evidence type="ECO:0000256" key="1">
    <source>
        <dbReference type="SAM" id="MobiDB-lite"/>
    </source>
</evidence>
<protein>
    <recommendedName>
        <fullName evidence="5">Nuclear transport factor 2 family protein</fullName>
    </recommendedName>
</protein>
<reference evidence="3 4" key="1">
    <citation type="submission" date="2020-11" db="EMBL/GenBank/DDBJ databases">
        <title>Corynebacterium sp. MC1420.</title>
        <authorList>
            <person name="Zhou J."/>
        </authorList>
    </citation>
    <scope>NUCLEOTIDE SEQUENCE [LARGE SCALE GENOMIC DNA]</scope>
    <source>
        <strain evidence="3 4">MC1420</strain>
    </source>
</reference>